<feature type="transmembrane region" description="Helical" evidence="1">
    <location>
        <begin position="291"/>
        <end position="308"/>
    </location>
</feature>
<evidence type="ECO:0000256" key="1">
    <source>
        <dbReference type="SAM" id="Phobius"/>
    </source>
</evidence>
<keyword evidence="1" id="KW-0472">Membrane</keyword>
<organism evidence="2 3">
    <name type="scientific">Streptomyces rochei</name>
    <name type="common">Streptomyces parvullus</name>
    <dbReference type="NCBI Taxonomy" id="1928"/>
    <lineage>
        <taxon>Bacteria</taxon>
        <taxon>Bacillati</taxon>
        <taxon>Actinomycetota</taxon>
        <taxon>Actinomycetes</taxon>
        <taxon>Kitasatosporales</taxon>
        <taxon>Streptomycetaceae</taxon>
        <taxon>Streptomyces</taxon>
        <taxon>Streptomyces rochei group</taxon>
    </lineage>
</organism>
<evidence type="ECO:0000313" key="2">
    <source>
        <dbReference type="EMBL" id="WMC85169.1"/>
    </source>
</evidence>
<dbReference type="RefSeq" id="WP_306691694.1">
    <property type="nucleotide sequence ID" value="NZ_CP121271.1"/>
</dbReference>
<feature type="transmembrane region" description="Helical" evidence="1">
    <location>
        <begin position="169"/>
        <end position="193"/>
    </location>
</feature>
<feature type="transmembrane region" description="Helical" evidence="1">
    <location>
        <begin position="139"/>
        <end position="162"/>
    </location>
</feature>
<dbReference type="Proteomes" id="UP001231701">
    <property type="component" value="Chromosome"/>
</dbReference>
<accession>A0AAX3ZD79</accession>
<dbReference type="GeneID" id="90941582"/>
<sequence>MDTRRLIAVIVLVPVLVSLALWAFAWPAARTAPRDLPLGVAGPPTAVAQLEQRLVGRGDAFEIHRYADESAAREAVEDRAVYGALVADDRGPKLLTASAAGPAVAQLLRQAVTEQTSASGTAVRVVDVVPAPAADPRGAALGASVLPLALAGIATGAVTTLLGLRGVRAVVALVGAAGLTGLVAAAIAHSWLGAVAGDWWAAAGVFGLSALAVGAGVAGSAALLGRPGLVLGGAVMMLLGNPFSAASSAPELLPRPAGAIGQWLPPGAGTSLLRSVSFFDGAAATGPALTLTWWAVLGLAAVFVGGALRRRTPDADPAPVPAPAATPVS</sequence>
<feature type="transmembrane region" description="Helical" evidence="1">
    <location>
        <begin position="228"/>
        <end position="246"/>
    </location>
</feature>
<keyword evidence="1" id="KW-0812">Transmembrane</keyword>
<gene>
    <name evidence="2" type="ORF">P7W03_06120</name>
</gene>
<feature type="transmembrane region" description="Helical" evidence="1">
    <location>
        <begin position="199"/>
        <end position="221"/>
    </location>
</feature>
<keyword evidence="1" id="KW-1133">Transmembrane helix</keyword>
<reference evidence="2" key="1">
    <citation type="submission" date="2023-03" db="EMBL/GenBank/DDBJ databases">
        <title>Borrelidin-producing and root-colonizing Streptomyces rochei is a potent biopesticide for soil-borne oomycete-caused plant diseases.</title>
        <authorList>
            <person name="Zhou D."/>
            <person name="Wang X."/>
            <person name="Navarro-Munoz J.C."/>
            <person name="Li W."/>
            <person name="Li J."/>
            <person name="Jiu M."/>
            <person name="Deng S."/>
            <person name="Ye Y."/>
            <person name="Daly P."/>
            <person name="Wei L."/>
        </authorList>
    </citation>
    <scope>NUCLEOTIDE SEQUENCE</scope>
    <source>
        <strain evidence="2">JK1</strain>
    </source>
</reference>
<evidence type="ECO:0000313" key="3">
    <source>
        <dbReference type="Proteomes" id="UP001231701"/>
    </source>
</evidence>
<name>A0AAX3ZD79_STRRO</name>
<protein>
    <submittedName>
        <fullName evidence="2">ABC transporter permease</fullName>
    </submittedName>
</protein>
<proteinExistence type="predicted"/>
<dbReference type="AlphaFoldDB" id="A0AAX3ZD79"/>
<dbReference type="EMBL" id="CP121271">
    <property type="protein sequence ID" value="WMC85169.1"/>
    <property type="molecule type" value="Genomic_DNA"/>
</dbReference>